<accession>A0A6S6WGW1</accession>
<feature type="region of interest" description="Disordered" evidence="1">
    <location>
        <begin position="1"/>
        <end position="28"/>
    </location>
</feature>
<evidence type="ECO:0000256" key="1">
    <source>
        <dbReference type="SAM" id="MobiDB-lite"/>
    </source>
</evidence>
<gene>
    <name evidence="2" type="ORF">PTTW11_10970</name>
</gene>
<evidence type="ECO:0000313" key="2">
    <source>
        <dbReference type="EMBL" id="CAE7217502.1"/>
    </source>
</evidence>
<dbReference type="Proteomes" id="UP000472372">
    <property type="component" value="Chromosome 11"/>
</dbReference>
<feature type="compositionally biased region" description="Low complexity" evidence="1">
    <location>
        <begin position="10"/>
        <end position="24"/>
    </location>
</feature>
<organism evidence="2 3">
    <name type="scientific">Pyrenophora teres f. teres</name>
    <dbReference type="NCBI Taxonomy" id="97479"/>
    <lineage>
        <taxon>Eukaryota</taxon>
        <taxon>Fungi</taxon>
        <taxon>Dikarya</taxon>
        <taxon>Ascomycota</taxon>
        <taxon>Pezizomycotina</taxon>
        <taxon>Dothideomycetes</taxon>
        <taxon>Pleosporomycetidae</taxon>
        <taxon>Pleosporales</taxon>
        <taxon>Pleosporineae</taxon>
        <taxon>Pleosporaceae</taxon>
        <taxon>Pyrenophora</taxon>
    </lineage>
</organism>
<dbReference type="AlphaFoldDB" id="A0A6S6WGW1"/>
<proteinExistence type="predicted"/>
<protein>
    <submittedName>
        <fullName evidence="2">Uncharacterized protein</fullName>
    </submittedName>
</protein>
<name>A0A6S6WGW1_9PLEO</name>
<evidence type="ECO:0000313" key="3">
    <source>
        <dbReference type="Proteomes" id="UP000472372"/>
    </source>
</evidence>
<dbReference type="PANTHER" id="PTHR38846:SF1">
    <property type="entry name" value="C3H1-TYPE DOMAIN-CONTAINING PROTEIN"/>
    <property type="match status" value="1"/>
</dbReference>
<reference evidence="2" key="1">
    <citation type="submission" date="2021-02" db="EMBL/GenBank/DDBJ databases">
        <authorList>
            <person name="Syme A R."/>
            <person name="Syme A R."/>
            <person name="Moolhuijzen P."/>
        </authorList>
    </citation>
    <scope>NUCLEOTIDE SEQUENCE</scope>
    <source>
        <strain evidence="2">W1-1</strain>
    </source>
</reference>
<dbReference type="EMBL" id="HG992987">
    <property type="protein sequence ID" value="CAE7217502.1"/>
    <property type="molecule type" value="Genomic_DNA"/>
</dbReference>
<dbReference type="PANTHER" id="PTHR38846">
    <property type="entry name" value="C3H1-TYPE DOMAIN-CONTAINING PROTEIN"/>
    <property type="match status" value="1"/>
</dbReference>
<sequence length="357" mass="40478">MARKKNANRAQAPAPSPHAQSNNNTSDNAQAGSWFLKFPPFVYDPTAGLRSNFDRLAAQRNWGEKVRRRRWVECQEEEFGNAFGTDTTKLESWQKLCREVHISDPPESISGCKKTTNFTSPCYYCLSIKVKMLNTPRAWSLLEYAEQSPVLTNPVTESSNTVEDAERVDELRRLAERKAIDRDYIDYVIAGNFDRLTQTGDKRVSREELLAMITPRFEGYYDMSLSLDRLYEVRVQDNMPGYREFASLSPMLVIRDMALAADQEAERQTEKHKKTTDELASMFDFCTKVHLTTASATLKFLDGLGFAQDPKIKGLREMLVNSQRALMDNHKACVDAGILSKENTKNNVVGKSFAKGA</sequence>